<sequence>MDFATLKAAWPWTGIVGCPGRFVLNDARFVLTPADLLGPDVPVSEHHSPSARDVVLVARFADGGLISYRRPDGGCLHTLNTPEGLARKLAQLAIASV</sequence>
<name>A0A0S2DE77_LYSEN</name>
<proteinExistence type="predicted"/>
<reference evidence="1 2" key="1">
    <citation type="submission" date="2015-11" db="EMBL/GenBank/DDBJ databases">
        <title>Genome sequences of Lysobacter enzymogenes strain C3 and Lysobacter antibioticus ATCC 29479.</title>
        <authorList>
            <person name="Kobayashi D.Y."/>
        </authorList>
    </citation>
    <scope>NUCLEOTIDE SEQUENCE [LARGE SCALE GENOMIC DNA]</scope>
    <source>
        <strain evidence="1 2">C3</strain>
    </source>
</reference>
<dbReference type="STRING" id="69.GLE_1500"/>
<dbReference type="PATRIC" id="fig|69.6.peg.1481"/>
<evidence type="ECO:0000313" key="2">
    <source>
        <dbReference type="Proteomes" id="UP000061569"/>
    </source>
</evidence>
<dbReference type="OrthoDB" id="6025959at2"/>
<dbReference type="PROSITE" id="PS51257">
    <property type="entry name" value="PROKAR_LIPOPROTEIN"/>
    <property type="match status" value="1"/>
</dbReference>
<gene>
    <name evidence="1" type="ORF">GLE_1500</name>
</gene>
<dbReference type="KEGG" id="lez:GLE_1500"/>
<accession>A0A0S2DE77</accession>
<protein>
    <submittedName>
        <fullName evidence="1">Lipoprotein</fullName>
    </submittedName>
</protein>
<dbReference type="AlphaFoldDB" id="A0A0S2DE77"/>
<dbReference type="EMBL" id="CP013140">
    <property type="protein sequence ID" value="ALN56857.1"/>
    <property type="molecule type" value="Genomic_DNA"/>
</dbReference>
<evidence type="ECO:0000313" key="1">
    <source>
        <dbReference type="EMBL" id="ALN56857.1"/>
    </source>
</evidence>
<dbReference type="Proteomes" id="UP000061569">
    <property type="component" value="Chromosome"/>
</dbReference>
<keyword evidence="1" id="KW-0449">Lipoprotein</keyword>
<organism evidence="1 2">
    <name type="scientific">Lysobacter enzymogenes</name>
    <dbReference type="NCBI Taxonomy" id="69"/>
    <lineage>
        <taxon>Bacteria</taxon>
        <taxon>Pseudomonadati</taxon>
        <taxon>Pseudomonadota</taxon>
        <taxon>Gammaproteobacteria</taxon>
        <taxon>Lysobacterales</taxon>
        <taxon>Lysobacteraceae</taxon>
        <taxon>Lysobacter</taxon>
    </lineage>
</organism>